<organism evidence="1 2">
    <name type="scientific">Tetragenococcus halophilus (strain DSM 20338 / JCM 20259 / NCIMB 9735 / NBRC 12172)</name>
    <name type="common">Pediococcus halophilus</name>
    <dbReference type="NCBI Taxonomy" id="945021"/>
    <lineage>
        <taxon>Bacteria</taxon>
        <taxon>Bacillati</taxon>
        <taxon>Bacillota</taxon>
        <taxon>Bacilli</taxon>
        <taxon>Lactobacillales</taxon>
        <taxon>Enterococcaceae</taxon>
        <taxon>Tetragenococcus</taxon>
    </lineage>
</organism>
<dbReference type="EMBL" id="AP012046">
    <property type="protein sequence ID" value="BAK94160.1"/>
    <property type="molecule type" value="Genomic_DNA"/>
</dbReference>
<protein>
    <submittedName>
        <fullName evidence="1">Uncharacterized protein</fullName>
    </submittedName>
</protein>
<accession>A0AAN1VQM1</accession>
<dbReference type="KEGG" id="thl:TEH_08330"/>
<evidence type="ECO:0000313" key="2">
    <source>
        <dbReference type="Proteomes" id="UP000002663"/>
    </source>
</evidence>
<gene>
    <name evidence="1" type="ordered locus">TEH_08330</name>
</gene>
<reference evidence="1 2" key="1">
    <citation type="submission" date="2011-01" db="EMBL/GenBank/DDBJ databases">
        <title>Whole genome sequence of Tetragenococcus halophilus NBRC 12172.</title>
        <authorList>
            <person name="Nakazawa H."/>
            <person name="Omata S."/>
            <person name="Koga C."/>
            <person name="Watanabe Y."/>
            <person name="Katano Y."/>
            <person name="Ito N."/>
            <person name="Tsukatani N."/>
            <person name="Ankai A."/>
            <person name="Oguchi A."/>
            <person name="Fukui S."/>
            <person name="Yashiro I."/>
            <person name="Kamata S."/>
            <person name="Hashimoto Y."/>
            <person name="Yamazaki J."/>
            <person name="Taguchi H."/>
            <person name="Tanaka A."/>
            <person name="Koyama T."/>
            <person name="Ichige A."/>
            <person name="Hanya Y."/>
            <person name="Tanikawa S."/>
            <person name="Yamazaki S."/>
            <person name="Fujita N."/>
        </authorList>
    </citation>
    <scope>NUCLEOTIDE SEQUENCE [LARGE SCALE GENOMIC DNA]</scope>
    <source>
        <strain evidence="2">DSM 20338 / JCM 20259 / NCIMB 9735 / NBRC 12172</strain>
    </source>
</reference>
<dbReference type="RefSeq" id="WP_014124224.1">
    <property type="nucleotide sequence ID" value="NC_016052.1"/>
</dbReference>
<proteinExistence type="predicted"/>
<sequence>MIMTQQSKINFILLVNPRLSSVIEAMEDHQIERFYEEAQKELDKELDEAAFA</sequence>
<dbReference type="Proteomes" id="UP000002663">
    <property type="component" value="Chromosome"/>
</dbReference>
<evidence type="ECO:0000313" key="1">
    <source>
        <dbReference type="EMBL" id="BAK94160.1"/>
    </source>
</evidence>
<name>A0AAN1VQM1_TETHN</name>
<dbReference type="AlphaFoldDB" id="A0AAN1VQM1"/>